<keyword evidence="4" id="KW-0808">Transferase</keyword>
<keyword evidence="6" id="KW-0627">Porphyrin biosynthesis</keyword>
<organism evidence="11 12">
    <name type="scientific">Gymnopilus dilepis</name>
    <dbReference type="NCBI Taxonomy" id="231916"/>
    <lineage>
        <taxon>Eukaryota</taxon>
        <taxon>Fungi</taxon>
        <taxon>Dikarya</taxon>
        <taxon>Basidiomycota</taxon>
        <taxon>Agaricomycotina</taxon>
        <taxon>Agaricomycetes</taxon>
        <taxon>Agaricomycetidae</taxon>
        <taxon>Agaricales</taxon>
        <taxon>Agaricineae</taxon>
        <taxon>Hymenogastraceae</taxon>
        <taxon>Gymnopilus</taxon>
    </lineage>
</organism>
<evidence type="ECO:0000259" key="9">
    <source>
        <dbReference type="Pfam" id="PF01379"/>
    </source>
</evidence>
<dbReference type="InterPro" id="IPR022418">
    <property type="entry name" value="Porphobilinogen_deaminase_C"/>
</dbReference>
<dbReference type="Gene3D" id="3.40.190.10">
    <property type="entry name" value="Periplasmic binding protein-like II"/>
    <property type="match status" value="2"/>
</dbReference>
<dbReference type="CDD" id="cd13645">
    <property type="entry name" value="PBP2_HuPBGD_like"/>
    <property type="match status" value="1"/>
</dbReference>
<dbReference type="InterPro" id="IPR022417">
    <property type="entry name" value="Porphobilin_deaminase_N"/>
</dbReference>
<comment type="pathway">
    <text evidence="7">Porphyrin-containing compound metabolism.</text>
</comment>
<dbReference type="InParanoid" id="A0A409WA43"/>
<dbReference type="EMBL" id="NHYE01005264">
    <property type="protein sequence ID" value="PPQ75387.1"/>
    <property type="molecule type" value="Genomic_DNA"/>
</dbReference>
<dbReference type="GO" id="GO:0004418">
    <property type="term" value="F:hydroxymethylbilane synthase activity"/>
    <property type="evidence" value="ECO:0007669"/>
    <property type="project" value="UniProtKB-EC"/>
</dbReference>
<evidence type="ECO:0000313" key="11">
    <source>
        <dbReference type="EMBL" id="PPQ75387.1"/>
    </source>
</evidence>
<protein>
    <recommendedName>
        <fullName evidence="3">hydroxymethylbilane synthase</fullName>
        <ecNumber evidence="3">2.5.1.61</ecNumber>
    </recommendedName>
    <alternativeName>
        <fullName evidence="8">Pre-uroporphyrinogen synthase</fullName>
    </alternativeName>
</protein>
<proteinExistence type="inferred from homology"/>
<keyword evidence="12" id="KW-1185">Reference proteome</keyword>
<evidence type="ECO:0000256" key="4">
    <source>
        <dbReference type="ARBA" id="ARBA00022679"/>
    </source>
</evidence>
<evidence type="ECO:0000256" key="3">
    <source>
        <dbReference type="ARBA" id="ARBA00012655"/>
    </source>
</evidence>
<evidence type="ECO:0000313" key="12">
    <source>
        <dbReference type="Proteomes" id="UP000284706"/>
    </source>
</evidence>
<evidence type="ECO:0000259" key="10">
    <source>
        <dbReference type="Pfam" id="PF03900"/>
    </source>
</evidence>
<dbReference type="SUPFAM" id="SSF53850">
    <property type="entry name" value="Periplasmic binding protein-like II"/>
    <property type="match status" value="1"/>
</dbReference>
<feature type="domain" description="Porphobilinogen deaminase N-terminal" evidence="9">
    <location>
        <begin position="6"/>
        <end position="231"/>
    </location>
</feature>
<dbReference type="GO" id="GO:0005737">
    <property type="term" value="C:cytoplasm"/>
    <property type="evidence" value="ECO:0007669"/>
    <property type="project" value="TreeGrafter"/>
</dbReference>
<dbReference type="Proteomes" id="UP000284706">
    <property type="component" value="Unassembled WGS sequence"/>
</dbReference>
<gene>
    <name evidence="11" type="ORF">CVT26_015470</name>
</gene>
<dbReference type="AlphaFoldDB" id="A0A409WA43"/>
<dbReference type="GO" id="GO:0006783">
    <property type="term" value="P:heme biosynthetic process"/>
    <property type="evidence" value="ECO:0007669"/>
    <property type="project" value="UniProtKB-KW"/>
</dbReference>
<dbReference type="FunFam" id="3.40.190.10:FF:000005">
    <property type="entry name" value="Porphobilinogen deaminase"/>
    <property type="match status" value="1"/>
</dbReference>
<evidence type="ECO:0000256" key="7">
    <source>
        <dbReference type="ARBA" id="ARBA00023444"/>
    </source>
</evidence>
<dbReference type="InterPro" id="IPR036803">
    <property type="entry name" value="Porphobilinogen_deaminase_C_sf"/>
</dbReference>
<name>A0A409WA43_9AGAR</name>
<dbReference type="OrthoDB" id="564646at2759"/>
<dbReference type="NCBIfam" id="TIGR00212">
    <property type="entry name" value="hemC"/>
    <property type="match status" value="1"/>
</dbReference>
<dbReference type="InterPro" id="IPR000860">
    <property type="entry name" value="HemC"/>
</dbReference>
<dbReference type="Gene3D" id="3.30.160.40">
    <property type="entry name" value="Porphobilinogen deaminase, C-terminal domain"/>
    <property type="match status" value="1"/>
</dbReference>
<evidence type="ECO:0000256" key="5">
    <source>
        <dbReference type="ARBA" id="ARBA00023133"/>
    </source>
</evidence>
<evidence type="ECO:0000256" key="1">
    <source>
        <dbReference type="ARBA" id="ARBA00001916"/>
    </source>
</evidence>
<dbReference type="STRING" id="231916.A0A409WA43"/>
<dbReference type="Pfam" id="PF03900">
    <property type="entry name" value="Porphobil_deamC"/>
    <property type="match status" value="1"/>
</dbReference>
<evidence type="ECO:0000256" key="2">
    <source>
        <dbReference type="ARBA" id="ARBA00005638"/>
    </source>
</evidence>
<feature type="domain" description="Porphobilinogen deaminase C-terminal" evidence="10">
    <location>
        <begin position="245"/>
        <end position="322"/>
    </location>
</feature>
<reference evidence="11 12" key="1">
    <citation type="journal article" date="2018" name="Evol. Lett.">
        <title>Horizontal gene cluster transfer increased hallucinogenic mushroom diversity.</title>
        <authorList>
            <person name="Reynolds H.T."/>
            <person name="Vijayakumar V."/>
            <person name="Gluck-Thaler E."/>
            <person name="Korotkin H.B."/>
            <person name="Matheny P.B."/>
            <person name="Slot J.C."/>
        </authorList>
    </citation>
    <scope>NUCLEOTIDE SEQUENCE [LARGE SCALE GENOMIC DNA]</scope>
    <source>
        <strain evidence="11 12">SRW20</strain>
    </source>
</reference>
<keyword evidence="5" id="KW-0350">Heme biosynthesis</keyword>
<evidence type="ECO:0000256" key="6">
    <source>
        <dbReference type="ARBA" id="ARBA00023244"/>
    </source>
</evidence>
<accession>A0A409WA43</accession>
<dbReference type="FunCoup" id="A0A409WA43">
    <property type="interactions" value="376"/>
</dbReference>
<dbReference type="SUPFAM" id="SSF54782">
    <property type="entry name" value="Porphobilinogen deaminase (hydroxymethylbilane synthase), C-terminal domain"/>
    <property type="match status" value="1"/>
</dbReference>
<comment type="similarity">
    <text evidence="2">Belongs to the HMBS family.</text>
</comment>
<dbReference type="EC" id="2.5.1.61" evidence="3"/>
<sequence>MPRTFTLASRASQLAQIQTNIVLAAFQELYPPSANDDSFPKFTTSFMSTAGDKNQSQALYLLGGKALWTKELEVALKDGEVDMLIHSCKDVPTTLPEGCIISAILEREDPVDSLVVKKGETWKTLDDLPKGSVVGTSSVRRVAQLKRKYPDLKFLDVISRRRLISGRRNTRLAKLDASDGPYAALILAKAGLVRLGMGDRISSDITPPTLYHAVSQGALAIEVRSDDAEAIELCKRITHRETLWKCSAERACLRVLEGGCSVPVGVASDLSKDAQSGAEVLTLTGSVTAIDGSVHVEHTLKEAINSLEDAEKVGAKLAKILIDTGAKKILDEINVDRERRVAEAKIEDQVKATESIA</sequence>
<dbReference type="PIRSF" id="PIRSF001438">
    <property type="entry name" value="4pyrrol_synth_OHMeBilane_synth"/>
    <property type="match status" value="1"/>
</dbReference>
<dbReference type="Pfam" id="PF01379">
    <property type="entry name" value="Porphobil_deam"/>
    <property type="match status" value="1"/>
</dbReference>
<dbReference type="PRINTS" id="PR00151">
    <property type="entry name" value="PORPHBDMNASE"/>
</dbReference>
<dbReference type="PANTHER" id="PTHR11557">
    <property type="entry name" value="PORPHOBILINOGEN DEAMINASE"/>
    <property type="match status" value="1"/>
</dbReference>
<dbReference type="PANTHER" id="PTHR11557:SF0">
    <property type="entry name" value="PORPHOBILINOGEN DEAMINASE"/>
    <property type="match status" value="1"/>
</dbReference>
<comment type="caution">
    <text evidence="11">The sequence shown here is derived from an EMBL/GenBank/DDBJ whole genome shotgun (WGS) entry which is preliminary data.</text>
</comment>
<comment type="cofactor">
    <cofactor evidence="1">
        <name>dipyrromethane</name>
        <dbReference type="ChEBI" id="CHEBI:60342"/>
    </cofactor>
</comment>
<evidence type="ECO:0000256" key="8">
    <source>
        <dbReference type="ARBA" id="ARBA00030685"/>
    </source>
</evidence>